<sequence>MTAPARPIAANAQQTPEQLRLPETMMLTKYQTAFCALLQAVDEGEALPRSVLDVLERGTPLIERAGDRVHLNAEGEQALRHVRREIARELTRPETLGPAVVPPARPLLRRIG</sequence>
<comment type="caution">
    <text evidence="1">The sequence shown here is derived from an EMBL/GenBank/DDBJ whole genome shotgun (WGS) entry which is preliminary data.</text>
</comment>
<gene>
    <name evidence="1" type="ORF">ACFO3Q_11625</name>
</gene>
<protein>
    <submittedName>
        <fullName evidence="1">Uncharacterized protein</fullName>
    </submittedName>
</protein>
<accession>A0ABV9NPP9</accession>
<proteinExistence type="predicted"/>
<organism evidence="1 2">
    <name type="scientific">Coralloluteibacterium thermophilum</name>
    <dbReference type="NCBI Taxonomy" id="2707049"/>
    <lineage>
        <taxon>Bacteria</taxon>
        <taxon>Pseudomonadati</taxon>
        <taxon>Pseudomonadota</taxon>
        <taxon>Gammaproteobacteria</taxon>
        <taxon>Lysobacterales</taxon>
        <taxon>Lysobacteraceae</taxon>
        <taxon>Coralloluteibacterium</taxon>
    </lineage>
</organism>
<keyword evidence="2" id="KW-1185">Reference proteome</keyword>
<dbReference type="RefSeq" id="WP_377004890.1">
    <property type="nucleotide sequence ID" value="NZ_JBHSGG010000033.1"/>
</dbReference>
<evidence type="ECO:0000313" key="1">
    <source>
        <dbReference type="EMBL" id="MFC4728818.1"/>
    </source>
</evidence>
<dbReference type="EMBL" id="JBHSGG010000033">
    <property type="protein sequence ID" value="MFC4728818.1"/>
    <property type="molecule type" value="Genomic_DNA"/>
</dbReference>
<name>A0ABV9NPP9_9GAMM</name>
<reference evidence="2" key="1">
    <citation type="journal article" date="2019" name="Int. J. Syst. Evol. Microbiol.">
        <title>The Global Catalogue of Microorganisms (GCM) 10K type strain sequencing project: providing services to taxonomists for standard genome sequencing and annotation.</title>
        <authorList>
            <consortium name="The Broad Institute Genomics Platform"/>
            <consortium name="The Broad Institute Genome Sequencing Center for Infectious Disease"/>
            <person name="Wu L."/>
            <person name="Ma J."/>
        </authorList>
    </citation>
    <scope>NUCLEOTIDE SEQUENCE [LARGE SCALE GENOMIC DNA]</scope>
    <source>
        <strain evidence="2">CGMCC 1.13574</strain>
    </source>
</reference>
<dbReference type="Proteomes" id="UP001595892">
    <property type="component" value="Unassembled WGS sequence"/>
</dbReference>
<evidence type="ECO:0000313" key="2">
    <source>
        <dbReference type="Proteomes" id="UP001595892"/>
    </source>
</evidence>